<organism evidence="2 3">
    <name type="scientific">Dactylellina haptotyla (strain CBS 200.50)</name>
    <name type="common">Nematode-trapping fungus</name>
    <name type="synonym">Monacrosporium haptotylum</name>
    <dbReference type="NCBI Taxonomy" id="1284197"/>
    <lineage>
        <taxon>Eukaryota</taxon>
        <taxon>Fungi</taxon>
        <taxon>Dikarya</taxon>
        <taxon>Ascomycota</taxon>
        <taxon>Pezizomycotina</taxon>
        <taxon>Orbiliomycetes</taxon>
        <taxon>Orbiliales</taxon>
        <taxon>Orbiliaceae</taxon>
        <taxon>Dactylellina</taxon>
    </lineage>
</organism>
<comment type="caution">
    <text evidence="2">The sequence shown here is derived from an EMBL/GenBank/DDBJ whole genome shotgun (WGS) entry which is preliminary data.</text>
</comment>
<reference evidence="3" key="2">
    <citation type="submission" date="2013-04" db="EMBL/GenBank/DDBJ databases">
        <title>Genomic mechanisms accounting for the adaptation to parasitism in nematode-trapping fungi.</title>
        <authorList>
            <person name="Ahren D.G."/>
        </authorList>
    </citation>
    <scope>NUCLEOTIDE SEQUENCE [LARGE SCALE GENOMIC DNA]</scope>
    <source>
        <strain evidence="3">CBS 200.50</strain>
    </source>
</reference>
<dbReference type="Proteomes" id="UP000015100">
    <property type="component" value="Unassembled WGS sequence"/>
</dbReference>
<dbReference type="AlphaFoldDB" id="S8ABW8"/>
<evidence type="ECO:0000313" key="2">
    <source>
        <dbReference type="EMBL" id="EPS40399.1"/>
    </source>
</evidence>
<dbReference type="EMBL" id="AQGS01000405">
    <property type="protein sequence ID" value="EPS40399.1"/>
    <property type="molecule type" value="Genomic_DNA"/>
</dbReference>
<evidence type="ECO:0000313" key="3">
    <source>
        <dbReference type="Proteomes" id="UP000015100"/>
    </source>
</evidence>
<proteinExistence type="predicted"/>
<protein>
    <submittedName>
        <fullName evidence="2">Uncharacterized protein</fullName>
    </submittedName>
</protein>
<evidence type="ECO:0000256" key="1">
    <source>
        <dbReference type="SAM" id="SignalP"/>
    </source>
</evidence>
<name>S8ABW8_DACHA</name>
<reference evidence="2 3" key="1">
    <citation type="journal article" date="2013" name="PLoS Genet.">
        <title>Genomic mechanisms accounting for the adaptation to parasitism in nematode-trapping fungi.</title>
        <authorList>
            <person name="Meerupati T."/>
            <person name="Andersson K.M."/>
            <person name="Friman E."/>
            <person name="Kumar D."/>
            <person name="Tunlid A."/>
            <person name="Ahren D."/>
        </authorList>
    </citation>
    <scope>NUCLEOTIDE SEQUENCE [LARGE SCALE GENOMIC DNA]</scope>
    <source>
        <strain evidence="2 3">CBS 200.50</strain>
    </source>
</reference>
<dbReference type="HOGENOM" id="CLU_2049616_0_0_1"/>
<gene>
    <name evidence="2" type="ORF">H072_5789</name>
</gene>
<keyword evidence="3" id="KW-1185">Reference proteome</keyword>
<feature type="signal peptide" evidence="1">
    <location>
        <begin position="1"/>
        <end position="19"/>
    </location>
</feature>
<accession>S8ABW8</accession>
<keyword evidence="1" id="KW-0732">Signal</keyword>
<feature type="chain" id="PRO_5004547643" evidence="1">
    <location>
        <begin position="20"/>
        <end position="120"/>
    </location>
</feature>
<sequence>MQITKLFFLAATAASAVYAAPAPSPDLTILPPTKGMRAGKAGASAAVIIVDKVCNAIPRCKKGREDFIADVAKWVDEARNPDVVIKDLMAEVAANTEPSLLEKITEVVGSAMAGVMGGTK</sequence>